<dbReference type="SUPFAM" id="SSF52980">
    <property type="entry name" value="Restriction endonuclease-like"/>
    <property type="match status" value="1"/>
</dbReference>
<dbReference type="Pfam" id="PF02021">
    <property type="entry name" value="UPF0102"/>
    <property type="match status" value="1"/>
</dbReference>
<dbReference type="PANTHER" id="PTHR34039:SF1">
    <property type="entry name" value="UPF0102 PROTEIN YRAN"/>
    <property type="match status" value="1"/>
</dbReference>
<gene>
    <name evidence="1" type="ORF">GM50_0585</name>
</gene>
<protein>
    <submittedName>
        <fullName evidence="1">Uncharacterized protein</fullName>
    </submittedName>
</protein>
<dbReference type="EMBL" id="JNSK01000001">
    <property type="protein sequence ID" value="KGA20825.1"/>
    <property type="molecule type" value="Genomic_DNA"/>
</dbReference>
<dbReference type="GO" id="GO:0003676">
    <property type="term" value="F:nucleic acid binding"/>
    <property type="evidence" value="ECO:0007669"/>
    <property type="project" value="InterPro"/>
</dbReference>
<proteinExistence type="inferred from homology"/>
<dbReference type="InterPro" id="IPR011335">
    <property type="entry name" value="Restrct_endonuc-II-like"/>
</dbReference>
<name>A0A094Q9A9_9ZZZZ</name>
<dbReference type="PANTHER" id="PTHR34039">
    <property type="entry name" value="UPF0102 PROTEIN YRAN"/>
    <property type="match status" value="1"/>
</dbReference>
<comment type="caution">
    <text evidence="1">The sequence shown here is derived from an EMBL/GenBank/DDBJ whole genome shotgun (WGS) entry which is preliminary data.</text>
</comment>
<accession>A0A094Q9A9</accession>
<sequence length="126" mass="14337">MTGTQQRKSRNRQVGVFGEATIATYLQSREFDIIERNWRIKEGEIDLVALDANGVIHFVEVKTRSSLAFGDPLEAIDRSKARRLQRLSLAWLATHHHFGSDYFIDVAAVLLAPDGTHTIDYRENIL</sequence>
<dbReference type="InterPro" id="IPR011856">
    <property type="entry name" value="tRNA_endonuc-like_dom_sf"/>
</dbReference>
<dbReference type="CDD" id="cd20736">
    <property type="entry name" value="PoNe_Nuclease"/>
    <property type="match status" value="1"/>
</dbReference>
<dbReference type="HAMAP" id="MF_00048">
    <property type="entry name" value="UPF0102"/>
    <property type="match status" value="1"/>
</dbReference>
<evidence type="ECO:0000313" key="1">
    <source>
        <dbReference type="EMBL" id="KGA20825.1"/>
    </source>
</evidence>
<dbReference type="InterPro" id="IPR003509">
    <property type="entry name" value="UPF0102_YraN-like"/>
</dbReference>
<dbReference type="AlphaFoldDB" id="A0A094Q9A9"/>
<dbReference type="NCBIfam" id="NF009154">
    <property type="entry name" value="PRK12497.3-3"/>
    <property type="match status" value="1"/>
</dbReference>
<reference evidence="1" key="1">
    <citation type="submission" date="2014-05" db="EMBL/GenBank/DDBJ databases">
        <title>Key roles for freshwater Actinobacteria revealed by deep metagenomic sequencing.</title>
        <authorList>
            <person name="Ghai R."/>
            <person name="Mizuno C.M."/>
            <person name="Picazo A."/>
            <person name="Camacho A."/>
            <person name="Rodriguez-Valera F."/>
        </authorList>
    </citation>
    <scope>NUCLEOTIDE SEQUENCE</scope>
</reference>
<organism evidence="1">
    <name type="scientific">freshwater metagenome</name>
    <dbReference type="NCBI Taxonomy" id="449393"/>
    <lineage>
        <taxon>unclassified sequences</taxon>
        <taxon>metagenomes</taxon>
        <taxon>ecological metagenomes</taxon>
    </lineage>
</organism>
<dbReference type="Gene3D" id="3.40.1350.10">
    <property type="match status" value="1"/>
</dbReference>